<dbReference type="RefSeq" id="WP_147921205.1">
    <property type="nucleotide sequence ID" value="NZ_VRTY01000023.1"/>
</dbReference>
<evidence type="ECO:0000256" key="4">
    <source>
        <dbReference type="ARBA" id="ARBA00023141"/>
    </source>
</evidence>
<dbReference type="OrthoDB" id="9802281at2"/>
<dbReference type="PANTHER" id="PTHR21022:SF19">
    <property type="entry name" value="PREPHENATE DEHYDRATASE-RELATED"/>
    <property type="match status" value="1"/>
</dbReference>
<sequence length="297" mass="32754">MATEIKIAIQGGAASFHDTAARKYFAPEKAEILPCSSFDQLCEQLHLGEATYGVMAIQNALAGSILTNYTLLQEYQHFQIIGELWLPIDQNLMALPGQRLEDIKTVISHPVALLQCGLFLRQHHLPTEERQDTADSAREISAKGLKGVAAIASSQAAELYGMEMLQEHVADRKDNYTRFLVLSSQPQAQAPKPTANKASLIVQIPHVGSWLGAVINKLYTEDINIPLIQSIPAPAGNTSHNVAIDLECDDYYRLLHAIEELKPMVEDLQLLGLYQKALTPQQLEECREGELSTSVNS</sequence>
<comment type="pathway">
    <text evidence="1">Amino-acid biosynthesis; L-phenylalanine biosynthesis; phenylpyruvate from prephenate: step 1/1.</text>
</comment>
<evidence type="ECO:0000256" key="1">
    <source>
        <dbReference type="ARBA" id="ARBA00004741"/>
    </source>
</evidence>
<accession>A0A5C8KC47</accession>
<keyword evidence="4" id="KW-0057">Aromatic amino acid biosynthesis</keyword>
<dbReference type="GO" id="GO:0005737">
    <property type="term" value="C:cytoplasm"/>
    <property type="evidence" value="ECO:0007669"/>
    <property type="project" value="TreeGrafter"/>
</dbReference>
<organism evidence="10 11">
    <name type="scientific">Pontibacter qinzhouensis</name>
    <dbReference type="NCBI Taxonomy" id="2603253"/>
    <lineage>
        <taxon>Bacteria</taxon>
        <taxon>Pseudomonadati</taxon>
        <taxon>Bacteroidota</taxon>
        <taxon>Cytophagia</taxon>
        <taxon>Cytophagales</taxon>
        <taxon>Hymenobacteraceae</taxon>
        <taxon>Pontibacter</taxon>
    </lineage>
</organism>
<comment type="catalytic activity">
    <reaction evidence="7">
        <text>prephenate + H(+) = 3-phenylpyruvate + CO2 + H2O</text>
        <dbReference type="Rhea" id="RHEA:21648"/>
        <dbReference type="ChEBI" id="CHEBI:15377"/>
        <dbReference type="ChEBI" id="CHEBI:15378"/>
        <dbReference type="ChEBI" id="CHEBI:16526"/>
        <dbReference type="ChEBI" id="CHEBI:18005"/>
        <dbReference type="ChEBI" id="CHEBI:29934"/>
        <dbReference type="EC" id="4.2.1.51"/>
    </reaction>
</comment>
<dbReference type="InterPro" id="IPR001086">
    <property type="entry name" value="Preph_deHydtase"/>
</dbReference>
<dbReference type="Pfam" id="PF00800">
    <property type="entry name" value="PDT"/>
    <property type="match status" value="1"/>
</dbReference>
<keyword evidence="3" id="KW-0028">Amino-acid biosynthesis</keyword>
<dbReference type="InterPro" id="IPR008242">
    <property type="entry name" value="Chor_mutase/pphenate_deHydtase"/>
</dbReference>
<dbReference type="Gene3D" id="3.40.190.10">
    <property type="entry name" value="Periplasmic binding protein-like II"/>
    <property type="match status" value="2"/>
</dbReference>
<name>A0A5C8KC47_9BACT</name>
<evidence type="ECO:0000256" key="7">
    <source>
        <dbReference type="ARBA" id="ARBA00047848"/>
    </source>
</evidence>
<feature type="domain" description="Prephenate dehydratase" evidence="9">
    <location>
        <begin position="6"/>
        <end position="184"/>
    </location>
</feature>
<dbReference type="InterPro" id="IPR045865">
    <property type="entry name" value="ACT-like_dom_sf"/>
</dbReference>
<protein>
    <recommendedName>
        <fullName evidence="2">prephenate dehydratase</fullName>
        <ecNumber evidence="2">4.2.1.51</ecNumber>
    </recommendedName>
</protein>
<dbReference type="EC" id="4.2.1.51" evidence="2"/>
<dbReference type="PIRSF" id="PIRSF001500">
    <property type="entry name" value="Chor_mut_pdt_Ppr"/>
    <property type="match status" value="1"/>
</dbReference>
<reference evidence="10 11" key="1">
    <citation type="submission" date="2019-08" db="EMBL/GenBank/DDBJ databases">
        <authorList>
            <person name="Shi S."/>
        </authorList>
    </citation>
    <scope>NUCLEOTIDE SEQUENCE [LARGE SCALE GENOMIC DNA]</scope>
    <source>
        <strain evidence="10 11">GY10130</strain>
    </source>
</reference>
<dbReference type="PANTHER" id="PTHR21022">
    <property type="entry name" value="PREPHENATE DEHYDRATASE P PROTEIN"/>
    <property type="match status" value="1"/>
</dbReference>
<evidence type="ECO:0000313" key="11">
    <source>
        <dbReference type="Proteomes" id="UP000321926"/>
    </source>
</evidence>
<dbReference type="Proteomes" id="UP000321926">
    <property type="component" value="Unassembled WGS sequence"/>
</dbReference>
<keyword evidence="6" id="KW-0456">Lyase</keyword>
<dbReference type="SUPFAM" id="SSF55021">
    <property type="entry name" value="ACT-like"/>
    <property type="match status" value="1"/>
</dbReference>
<proteinExistence type="predicted"/>
<dbReference type="InterPro" id="IPR018528">
    <property type="entry name" value="Preph_deHydtase_CS"/>
</dbReference>
<dbReference type="SUPFAM" id="SSF53850">
    <property type="entry name" value="Periplasmic binding protein-like II"/>
    <property type="match status" value="1"/>
</dbReference>
<keyword evidence="5" id="KW-0584">Phenylalanine biosynthesis</keyword>
<dbReference type="GO" id="GO:0009094">
    <property type="term" value="P:L-phenylalanine biosynthetic process"/>
    <property type="evidence" value="ECO:0007669"/>
    <property type="project" value="UniProtKB-UniPathway"/>
</dbReference>
<evidence type="ECO:0000256" key="3">
    <source>
        <dbReference type="ARBA" id="ARBA00022605"/>
    </source>
</evidence>
<gene>
    <name evidence="10" type="ORF">FVR03_07915</name>
</gene>
<dbReference type="CDD" id="cd13631">
    <property type="entry name" value="PBP2_Ct-PDT_like"/>
    <property type="match status" value="1"/>
</dbReference>
<dbReference type="EMBL" id="VRTY01000023">
    <property type="protein sequence ID" value="TXK48615.1"/>
    <property type="molecule type" value="Genomic_DNA"/>
</dbReference>
<keyword evidence="11" id="KW-1185">Reference proteome</keyword>
<dbReference type="GO" id="GO:0004664">
    <property type="term" value="F:prephenate dehydratase activity"/>
    <property type="evidence" value="ECO:0007669"/>
    <property type="project" value="UniProtKB-EC"/>
</dbReference>
<evidence type="ECO:0000256" key="2">
    <source>
        <dbReference type="ARBA" id="ARBA00013147"/>
    </source>
</evidence>
<evidence type="ECO:0000256" key="8">
    <source>
        <dbReference type="PIRSR" id="PIRSR001500-2"/>
    </source>
</evidence>
<dbReference type="PROSITE" id="PS51171">
    <property type="entry name" value="PREPHENATE_DEHYDR_3"/>
    <property type="match status" value="1"/>
</dbReference>
<evidence type="ECO:0000259" key="9">
    <source>
        <dbReference type="PROSITE" id="PS51171"/>
    </source>
</evidence>
<dbReference type="UniPathway" id="UPA00121">
    <property type="reaction ID" value="UER00345"/>
</dbReference>
<evidence type="ECO:0000256" key="6">
    <source>
        <dbReference type="ARBA" id="ARBA00023239"/>
    </source>
</evidence>
<dbReference type="PROSITE" id="PS00857">
    <property type="entry name" value="PREPHENATE_DEHYDR_1"/>
    <property type="match status" value="1"/>
</dbReference>
<comment type="caution">
    <text evidence="10">The sequence shown here is derived from an EMBL/GenBank/DDBJ whole genome shotgun (WGS) entry which is preliminary data.</text>
</comment>
<dbReference type="AlphaFoldDB" id="A0A5C8KC47"/>
<feature type="site" description="Essential for prephenate dehydratase activity" evidence="8">
    <location>
        <position position="177"/>
    </location>
</feature>
<evidence type="ECO:0000313" key="10">
    <source>
        <dbReference type="EMBL" id="TXK48615.1"/>
    </source>
</evidence>
<dbReference type="Gene3D" id="3.30.70.260">
    <property type="match status" value="1"/>
</dbReference>
<evidence type="ECO:0000256" key="5">
    <source>
        <dbReference type="ARBA" id="ARBA00023222"/>
    </source>
</evidence>